<organism evidence="1 2">
    <name type="scientific">Fusarium decemcellulare</name>
    <dbReference type="NCBI Taxonomy" id="57161"/>
    <lineage>
        <taxon>Eukaryota</taxon>
        <taxon>Fungi</taxon>
        <taxon>Dikarya</taxon>
        <taxon>Ascomycota</taxon>
        <taxon>Pezizomycotina</taxon>
        <taxon>Sordariomycetes</taxon>
        <taxon>Hypocreomycetidae</taxon>
        <taxon>Hypocreales</taxon>
        <taxon>Nectriaceae</taxon>
        <taxon>Fusarium</taxon>
        <taxon>Fusarium decemcellulare species complex</taxon>
    </lineage>
</organism>
<evidence type="ECO:0000313" key="2">
    <source>
        <dbReference type="Proteomes" id="UP001148629"/>
    </source>
</evidence>
<protein>
    <submittedName>
        <fullName evidence="1">Uncharacterized protein</fullName>
    </submittedName>
</protein>
<reference evidence="1" key="1">
    <citation type="submission" date="2022-08" db="EMBL/GenBank/DDBJ databases">
        <title>Genome Sequence of Fusarium decemcellulare.</title>
        <authorList>
            <person name="Buettner E."/>
        </authorList>
    </citation>
    <scope>NUCLEOTIDE SEQUENCE</scope>
    <source>
        <strain evidence="1">Babe19</strain>
    </source>
</reference>
<evidence type="ECO:0000313" key="1">
    <source>
        <dbReference type="EMBL" id="KAJ3539120.1"/>
    </source>
</evidence>
<name>A0ACC1SGD8_9HYPO</name>
<sequence length="190" mass="22024">MRATLLMRRLGECCDVALVLSAEIHPEVLFRRMSKHMPHLDNYQRSYADITRLTPFAPPNPANVFYYTIDVSKPEEDEARIPARTVRTTVENQVRSKLDNPTWRCRAVTKDPKNPHRVRITYRDEIDHEIMKRVVETKLALGARILRDDLYPIRVGNVNRTAVLDEGNEVRAESTEMLVQENDTKVAKIE</sequence>
<dbReference type="Proteomes" id="UP001148629">
    <property type="component" value="Unassembled WGS sequence"/>
</dbReference>
<dbReference type="EMBL" id="JANRMS010000478">
    <property type="protein sequence ID" value="KAJ3539120.1"/>
    <property type="molecule type" value="Genomic_DNA"/>
</dbReference>
<comment type="caution">
    <text evidence="1">The sequence shown here is derived from an EMBL/GenBank/DDBJ whole genome shotgun (WGS) entry which is preliminary data.</text>
</comment>
<keyword evidence="2" id="KW-1185">Reference proteome</keyword>
<accession>A0ACC1SGD8</accession>
<gene>
    <name evidence="1" type="ORF">NM208_g5619</name>
</gene>
<proteinExistence type="predicted"/>